<evidence type="ECO:0000313" key="3">
    <source>
        <dbReference type="Proteomes" id="UP000739538"/>
    </source>
</evidence>
<dbReference type="GO" id="GO:0005829">
    <property type="term" value="C:cytosol"/>
    <property type="evidence" value="ECO:0007669"/>
    <property type="project" value="TreeGrafter"/>
</dbReference>
<organism evidence="2 3">
    <name type="scientific">Eiseniibacteriota bacterium</name>
    <dbReference type="NCBI Taxonomy" id="2212470"/>
    <lineage>
        <taxon>Bacteria</taxon>
        <taxon>Candidatus Eiseniibacteriota</taxon>
    </lineage>
</organism>
<accession>A0A956NJP2</accession>
<evidence type="ECO:0000313" key="2">
    <source>
        <dbReference type="EMBL" id="MCA9758294.1"/>
    </source>
</evidence>
<dbReference type="GO" id="GO:0004177">
    <property type="term" value="F:aminopeptidase activity"/>
    <property type="evidence" value="ECO:0007669"/>
    <property type="project" value="TreeGrafter"/>
</dbReference>
<name>A0A956NJP2_UNCEI</name>
<dbReference type="Gene3D" id="3.40.390.10">
    <property type="entry name" value="Collagenase (Catalytic Domain)"/>
    <property type="match status" value="1"/>
</dbReference>
<dbReference type="CDD" id="cd20169">
    <property type="entry name" value="Peptidase_M90_mtfA"/>
    <property type="match status" value="1"/>
</dbReference>
<dbReference type="InterPro" id="IPR042252">
    <property type="entry name" value="MtfA_N"/>
</dbReference>
<proteinExistence type="predicted"/>
<dbReference type="GO" id="GO:0008237">
    <property type="term" value="F:metallopeptidase activity"/>
    <property type="evidence" value="ECO:0007669"/>
    <property type="project" value="InterPro"/>
</dbReference>
<reference evidence="2" key="2">
    <citation type="journal article" date="2021" name="Microbiome">
        <title>Successional dynamics and alternative stable states in a saline activated sludge microbial community over 9 years.</title>
        <authorList>
            <person name="Wang Y."/>
            <person name="Ye J."/>
            <person name="Ju F."/>
            <person name="Liu L."/>
            <person name="Boyd J.A."/>
            <person name="Deng Y."/>
            <person name="Parks D.H."/>
            <person name="Jiang X."/>
            <person name="Yin X."/>
            <person name="Woodcroft B.J."/>
            <person name="Tyson G.W."/>
            <person name="Hugenholtz P."/>
            <person name="Polz M.F."/>
            <person name="Zhang T."/>
        </authorList>
    </citation>
    <scope>NUCLEOTIDE SEQUENCE</scope>
    <source>
        <strain evidence="2">HKST-UBA02</strain>
    </source>
</reference>
<gene>
    <name evidence="2" type="ORF">KDA27_21040</name>
</gene>
<keyword evidence="1" id="KW-0812">Transmembrane</keyword>
<dbReference type="AlphaFoldDB" id="A0A956NJP2"/>
<dbReference type="SUPFAM" id="SSF55486">
    <property type="entry name" value="Metalloproteases ('zincins'), catalytic domain"/>
    <property type="match status" value="1"/>
</dbReference>
<dbReference type="InterPro" id="IPR024079">
    <property type="entry name" value="MetalloPept_cat_dom_sf"/>
</dbReference>
<keyword evidence="1" id="KW-0472">Membrane</keyword>
<dbReference type="PANTHER" id="PTHR30164">
    <property type="entry name" value="MTFA PEPTIDASE"/>
    <property type="match status" value="1"/>
</dbReference>
<reference evidence="2" key="1">
    <citation type="submission" date="2020-04" db="EMBL/GenBank/DDBJ databases">
        <authorList>
            <person name="Zhang T."/>
        </authorList>
    </citation>
    <scope>NUCLEOTIDE SEQUENCE</scope>
    <source>
        <strain evidence="2">HKST-UBA02</strain>
    </source>
</reference>
<comment type="caution">
    <text evidence="2">The sequence shown here is derived from an EMBL/GenBank/DDBJ whole genome shotgun (WGS) entry which is preliminary data.</text>
</comment>
<evidence type="ECO:0000256" key="1">
    <source>
        <dbReference type="SAM" id="Phobius"/>
    </source>
</evidence>
<feature type="transmembrane region" description="Helical" evidence="1">
    <location>
        <begin position="6"/>
        <end position="24"/>
    </location>
</feature>
<protein>
    <submittedName>
        <fullName evidence="2">Zinc-dependent peptidase</fullName>
    </submittedName>
</protein>
<dbReference type="EMBL" id="JAGQHS010000158">
    <property type="protein sequence ID" value="MCA9758294.1"/>
    <property type="molecule type" value="Genomic_DNA"/>
</dbReference>
<dbReference type="Gene3D" id="1.10.472.150">
    <property type="entry name" value="Glucose-regulated metallo-peptidase M90, N-terminal domain"/>
    <property type="match status" value="1"/>
</dbReference>
<sequence>MPQNVFLVLFAIGAGIVLLAALRATRQRSSRRLRAQRLTEHEREIVARNVAMYSRMPKPLQTRLEGLIQEFRATKSFEGQGGLVLTEEIELTIAAAACVLLLGRPNDPVYPALSSVIVYPTAFRGRGHRDQGDDGDTVRLGESWHTGAVILSWDDTLVGTTTPNDAHNVVFHEFAHQLDQADGASDGTPNLGHRRSRYVEWAKVLGGDFLEMRRTLAEGRQTWLNAYGATNEAEFFAVATEFFFERPNAMRQRDPELFAELQSFYGIDPSVFALDPHHPEAAR</sequence>
<dbReference type="InterPro" id="IPR010384">
    <property type="entry name" value="MtfA_fam"/>
</dbReference>
<dbReference type="Pfam" id="PF06167">
    <property type="entry name" value="Peptidase_M90"/>
    <property type="match status" value="1"/>
</dbReference>
<keyword evidence="1" id="KW-1133">Transmembrane helix</keyword>
<dbReference type="Proteomes" id="UP000739538">
    <property type="component" value="Unassembled WGS sequence"/>
</dbReference>
<dbReference type="PANTHER" id="PTHR30164:SF2">
    <property type="entry name" value="PROTEIN MTFA"/>
    <property type="match status" value="1"/>
</dbReference>